<name>A0ACC2F6T8_DALPE</name>
<evidence type="ECO:0000313" key="2">
    <source>
        <dbReference type="Proteomes" id="UP001157502"/>
    </source>
</evidence>
<gene>
    <name evidence="1" type="ORF">DPEC_G00335220</name>
</gene>
<comment type="caution">
    <text evidence="1">The sequence shown here is derived from an EMBL/GenBank/DDBJ whole genome shotgun (WGS) entry which is preliminary data.</text>
</comment>
<organism evidence="1 2">
    <name type="scientific">Dallia pectoralis</name>
    <name type="common">Alaska blackfish</name>
    <dbReference type="NCBI Taxonomy" id="75939"/>
    <lineage>
        <taxon>Eukaryota</taxon>
        <taxon>Metazoa</taxon>
        <taxon>Chordata</taxon>
        <taxon>Craniata</taxon>
        <taxon>Vertebrata</taxon>
        <taxon>Euteleostomi</taxon>
        <taxon>Actinopterygii</taxon>
        <taxon>Neopterygii</taxon>
        <taxon>Teleostei</taxon>
        <taxon>Protacanthopterygii</taxon>
        <taxon>Esociformes</taxon>
        <taxon>Umbridae</taxon>
        <taxon>Dallia</taxon>
    </lineage>
</organism>
<sequence>MIQVKANLQVSLSGRTTLATSRDVQHEPDAQREQLSANAGVLTGVRETHSETQHSAQQGTRSSEERRGLGLDAHSPQTYSDHRDPALLLSCSHTEERQPRDTLRLEGSTSDTRNHRANEEKPRKRQELKRGLRGSLFGPLLGFSVSIRTGSRARVKVRYIYSFSFEHFCPTTPLPAHPVISPQEAAEVLSRAARGGFPQVAAF</sequence>
<protein>
    <submittedName>
        <fullName evidence="1">Uncharacterized protein</fullName>
    </submittedName>
</protein>
<dbReference type="Proteomes" id="UP001157502">
    <property type="component" value="Chromosome 33"/>
</dbReference>
<dbReference type="EMBL" id="CM055760">
    <property type="protein sequence ID" value="KAJ7987098.1"/>
    <property type="molecule type" value="Genomic_DNA"/>
</dbReference>
<keyword evidence="2" id="KW-1185">Reference proteome</keyword>
<reference evidence="1" key="1">
    <citation type="submission" date="2021-05" db="EMBL/GenBank/DDBJ databases">
        <authorList>
            <person name="Pan Q."/>
            <person name="Jouanno E."/>
            <person name="Zahm M."/>
            <person name="Klopp C."/>
            <person name="Cabau C."/>
            <person name="Louis A."/>
            <person name="Berthelot C."/>
            <person name="Parey E."/>
            <person name="Roest Crollius H."/>
            <person name="Montfort J."/>
            <person name="Robinson-Rechavi M."/>
            <person name="Bouchez O."/>
            <person name="Lampietro C."/>
            <person name="Lopez Roques C."/>
            <person name="Donnadieu C."/>
            <person name="Postlethwait J."/>
            <person name="Bobe J."/>
            <person name="Dillon D."/>
            <person name="Chandos A."/>
            <person name="von Hippel F."/>
            <person name="Guiguen Y."/>
        </authorList>
    </citation>
    <scope>NUCLEOTIDE SEQUENCE</scope>
    <source>
        <strain evidence="1">YG-Jan2019</strain>
    </source>
</reference>
<accession>A0ACC2F6T8</accession>
<evidence type="ECO:0000313" key="1">
    <source>
        <dbReference type="EMBL" id="KAJ7987098.1"/>
    </source>
</evidence>
<proteinExistence type="predicted"/>